<dbReference type="AlphaFoldDB" id="A0A5C3QZ43"/>
<dbReference type="InterPro" id="IPR017937">
    <property type="entry name" value="Thioredoxin_CS"/>
</dbReference>
<keyword evidence="3" id="KW-0249">Electron transport</keyword>
<feature type="domain" description="Glutaredoxin" evidence="6">
    <location>
        <begin position="16"/>
        <end position="80"/>
    </location>
</feature>
<keyword evidence="5" id="KW-0676">Redox-active center</keyword>
<dbReference type="EMBL" id="ML178814">
    <property type="protein sequence ID" value="TFL07295.1"/>
    <property type="molecule type" value="Genomic_DNA"/>
</dbReference>
<dbReference type="GO" id="GO:0004362">
    <property type="term" value="F:glutathione-disulfide reductase (NADPH) activity"/>
    <property type="evidence" value="ECO:0007669"/>
    <property type="project" value="UniProtKB-ARBA"/>
</dbReference>
<dbReference type="PANTHER" id="PTHR45694:SF18">
    <property type="entry name" value="GLUTAREDOXIN-1-RELATED"/>
    <property type="match status" value="1"/>
</dbReference>
<gene>
    <name evidence="7" type="ORF">BDV98DRAFT_496494</name>
</gene>
<dbReference type="GO" id="GO:0005796">
    <property type="term" value="C:Golgi lumen"/>
    <property type="evidence" value="ECO:0007669"/>
    <property type="project" value="UniProtKB-ARBA"/>
</dbReference>
<evidence type="ECO:0000313" key="8">
    <source>
        <dbReference type="Proteomes" id="UP000305067"/>
    </source>
</evidence>
<protein>
    <submittedName>
        <fullName evidence="7">Glutaredoxin</fullName>
    </submittedName>
</protein>
<dbReference type="FunFam" id="3.40.30.10:FF:000093">
    <property type="entry name" value="Glutaredoxin 2"/>
    <property type="match status" value="1"/>
</dbReference>
<dbReference type="PANTHER" id="PTHR45694">
    <property type="entry name" value="GLUTAREDOXIN 2"/>
    <property type="match status" value="1"/>
</dbReference>
<dbReference type="PROSITE" id="PS00195">
    <property type="entry name" value="GLUTAREDOXIN_1"/>
    <property type="match status" value="1"/>
</dbReference>
<dbReference type="GO" id="GO:0005801">
    <property type="term" value="C:cis-Golgi network"/>
    <property type="evidence" value="ECO:0007669"/>
    <property type="project" value="UniProtKB-ARBA"/>
</dbReference>
<evidence type="ECO:0000256" key="5">
    <source>
        <dbReference type="ARBA" id="ARBA00023284"/>
    </source>
</evidence>
<keyword evidence="8" id="KW-1185">Reference proteome</keyword>
<keyword evidence="4" id="KW-1015">Disulfide bond</keyword>
<evidence type="ECO:0000256" key="4">
    <source>
        <dbReference type="ARBA" id="ARBA00023157"/>
    </source>
</evidence>
<dbReference type="NCBIfam" id="TIGR02180">
    <property type="entry name" value="GRX_euk"/>
    <property type="match status" value="1"/>
</dbReference>
<dbReference type="InterPro" id="IPR002109">
    <property type="entry name" value="Glutaredoxin"/>
</dbReference>
<evidence type="ECO:0000259" key="6">
    <source>
        <dbReference type="Pfam" id="PF00462"/>
    </source>
</evidence>
<dbReference type="PROSITE" id="PS51354">
    <property type="entry name" value="GLUTAREDOXIN_2"/>
    <property type="match status" value="1"/>
</dbReference>
<accession>A0A5C3QZ43</accession>
<evidence type="ECO:0000256" key="2">
    <source>
        <dbReference type="ARBA" id="ARBA00022448"/>
    </source>
</evidence>
<dbReference type="Pfam" id="PF00462">
    <property type="entry name" value="Glutaredoxin"/>
    <property type="match status" value="1"/>
</dbReference>
<dbReference type="CDD" id="cd03419">
    <property type="entry name" value="GRX_GRXh_1_2_like"/>
    <property type="match status" value="1"/>
</dbReference>
<organism evidence="7 8">
    <name type="scientific">Pterulicium gracile</name>
    <dbReference type="NCBI Taxonomy" id="1884261"/>
    <lineage>
        <taxon>Eukaryota</taxon>
        <taxon>Fungi</taxon>
        <taxon>Dikarya</taxon>
        <taxon>Basidiomycota</taxon>
        <taxon>Agaricomycotina</taxon>
        <taxon>Agaricomycetes</taxon>
        <taxon>Agaricomycetidae</taxon>
        <taxon>Agaricales</taxon>
        <taxon>Pleurotineae</taxon>
        <taxon>Pterulaceae</taxon>
        <taxon>Pterulicium</taxon>
    </lineage>
</organism>
<dbReference type="Proteomes" id="UP000305067">
    <property type="component" value="Unassembled WGS sequence"/>
</dbReference>
<reference evidence="7 8" key="1">
    <citation type="journal article" date="2019" name="Nat. Ecol. Evol.">
        <title>Megaphylogeny resolves global patterns of mushroom evolution.</title>
        <authorList>
            <person name="Varga T."/>
            <person name="Krizsan K."/>
            <person name="Foldi C."/>
            <person name="Dima B."/>
            <person name="Sanchez-Garcia M."/>
            <person name="Sanchez-Ramirez S."/>
            <person name="Szollosi G.J."/>
            <person name="Szarkandi J.G."/>
            <person name="Papp V."/>
            <person name="Albert L."/>
            <person name="Andreopoulos W."/>
            <person name="Angelini C."/>
            <person name="Antonin V."/>
            <person name="Barry K.W."/>
            <person name="Bougher N.L."/>
            <person name="Buchanan P."/>
            <person name="Buyck B."/>
            <person name="Bense V."/>
            <person name="Catcheside P."/>
            <person name="Chovatia M."/>
            <person name="Cooper J."/>
            <person name="Damon W."/>
            <person name="Desjardin D."/>
            <person name="Finy P."/>
            <person name="Geml J."/>
            <person name="Haridas S."/>
            <person name="Hughes K."/>
            <person name="Justo A."/>
            <person name="Karasinski D."/>
            <person name="Kautmanova I."/>
            <person name="Kiss B."/>
            <person name="Kocsube S."/>
            <person name="Kotiranta H."/>
            <person name="LaButti K.M."/>
            <person name="Lechner B.E."/>
            <person name="Liimatainen K."/>
            <person name="Lipzen A."/>
            <person name="Lukacs Z."/>
            <person name="Mihaltcheva S."/>
            <person name="Morgado L.N."/>
            <person name="Niskanen T."/>
            <person name="Noordeloos M.E."/>
            <person name="Ohm R.A."/>
            <person name="Ortiz-Santana B."/>
            <person name="Ovrebo C."/>
            <person name="Racz N."/>
            <person name="Riley R."/>
            <person name="Savchenko A."/>
            <person name="Shiryaev A."/>
            <person name="Soop K."/>
            <person name="Spirin V."/>
            <person name="Szebenyi C."/>
            <person name="Tomsovsky M."/>
            <person name="Tulloss R.E."/>
            <person name="Uehling J."/>
            <person name="Grigoriev I.V."/>
            <person name="Vagvolgyi C."/>
            <person name="Papp T."/>
            <person name="Martin F.M."/>
            <person name="Miettinen O."/>
            <person name="Hibbett D.S."/>
            <person name="Nagy L.G."/>
        </authorList>
    </citation>
    <scope>NUCLEOTIDE SEQUENCE [LARGE SCALE GENOMIC DNA]</scope>
    <source>
        <strain evidence="7 8">CBS 309.79</strain>
    </source>
</reference>
<dbReference type="InterPro" id="IPR011899">
    <property type="entry name" value="Glutaredoxin_euk/vir"/>
</dbReference>
<dbReference type="OrthoDB" id="418495at2759"/>
<dbReference type="GO" id="GO:0034599">
    <property type="term" value="P:cellular response to oxidative stress"/>
    <property type="evidence" value="ECO:0007669"/>
    <property type="project" value="TreeGrafter"/>
</dbReference>
<comment type="similarity">
    <text evidence="1">Belongs to the glutaredoxin family. Monothiol subfamily.</text>
</comment>
<dbReference type="InterPro" id="IPR014025">
    <property type="entry name" value="Glutaredoxin_subgr"/>
</dbReference>
<dbReference type="SUPFAM" id="SSF52833">
    <property type="entry name" value="Thioredoxin-like"/>
    <property type="match status" value="1"/>
</dbReference>
<dbReference type="InterPro" id="IPR036249">
    <property type="entry name" value="Thioredoxin-like_sf"/>
</dbReference>
<dbReference type="Gene3D" id="3.40.30.10">
    <property type="entry name" value="Glutaredoxin"/>
    <property type="match status" value="1"/>
</dbReference>
<name>A0A5C3QZ43_9AGAR</name>
<keyword evidence="2" id="KW-0813">Transport</keyword>
<evidence type="ECO:0000256" key="3">
    <source>
        <dbReference type="ARBA" id="ARBA00022982"/>
    </source>
</evidence>
<dbReference type="STRING" id="1884261.A0A5C3QZ43"/>
<dbReference type="PRINTS" id="PR00160">
    <property type="entry name" value="GLUTAREDOXIN"/>
</dbReference>
<dbReference type="InterPro" id="IPR011767">
    <property type="entry name" value="GLR_AS"/>
</dbReference>
<evidence type="ECO:0000256" key="1">
    <source>
        <dbReference type="ARBA" id="ARBA00009630"/>
    </source>
</evidence>
<sequence>MAVKDIVEKAIEENTVVVFSKTTCPYCRQVKALFKKGFPDVEVKVIEIDEVEDGRLIQDYLQQKSGQRTVPNIFIKQKHIGGCDDTISLNQSGKLKAILA</sequence>
<evidence type="ECO:0000313" key="7">
    <source>
        <dbReference type="EMBL" id="TFL07295.1"/>
    </source>
</evidence>
<dbReference type="PROSITE" id="PS00194">
    <property type="entry name" value="THIOREDOXIN_1"/>
    <property type="match status" value="1"/>
</dbReference>
<proteinExistence type="inferred from homology"/>